<comment type="similarity">
    <text evidence="2">Belongs to the RibF family.</text>
</comment>
<evidence type="ECO:0000256" key="2">
    <source>
        <dbReference type="ARBA" id="ARBA00010214"/>
    </source>
</evidence>
<evidence type="ECO:0000313" key="13">
    <source>
        <dbReference type="EMBL" id="MBD8007197.1"/>
    </source>
</evidence>
<dbReference type="EC" id="2.7.7.2" evidence="3"/>
<keyword evidence="10" id="KW-0067">ATP-binding</keyword>
<keyword evidence="9" id="KW-0274">FAD</keyword>
<evidence type="ECO:0000256" key="6">
    <source>
        <dbReference type="ARBA" id="ARBA00022679"/>
    </source>
</evidence>
<sequence>MQVHKSNYVQLSECVLVIGALDGLHKGHQALIHQAKKSAEKMGVPLAVYTFDPPPKVFFQHAMLLTPLDEKLEKLNKLGVDHAVIARFNAQFMTQSTNAFLDELGKLNPRKIFEGHDFRFGRNREGDIQTLRRRFTVSLLNSVLCEDGKVISSTRIRNLFAQGKFEAANDLLNWGWMEEASLSSTR</sequence>
<dbReference type="SUPFAM" id="SSF52374">
    <property type="entry name" value="Nucleotidylyl transferase"/>
    <property type="match status" value="1"/>
</dbReference>
<comment type="caution">
    <text evidence="13">The sequence shown here is derived from an EMBL/GenBank/DDBJ whole genome shotgun (WGS) entry which is preliminary data.</text>
</comment>
<dbReference type="Proteomes" id="UP000648182">
    <property type="component" value="Unassembled WGS sequence"/>
</dbReference>
<evidence type="ECO:0000256" key="4">
    <source>
        <dbReference type="ARBA" id="ARBA00022630"/>
    </source>
</evidence>
<keyword evidence="7" id="KW-0548">Nucleotidyltransferase</keyword>
<dbReference type="EMBL" id="JACSPV010000050">
    <property type="protein sequence ID" value="MBD8007197.1"/>
    <property type="molecule type" value="Genomic_DNA"/>
</dbReference>
<protein>
    <recommendedName>
        <fullName evidence="3">FAD synthase</fullName>
        <ecNumber evidence="3">2.7.7.2</ecNumber>
    </recommendedName>
</protein>
<dbReference type="Pfam" id="PF06574">
    <property type="entry name" value="FAD_syn"/>
    <property type="match status" value="1"/>
</dbReference>
<evidence type="ECO:0000259" key="12">
    <source>
        <dbReference type="Pfam" id="PF06574"/>
    </source>
</evidence>
<keyword evidence="4" id="KW-0285">Flavoprotein</keyword>
<dbReference type="InterPro" id="IPR023468">
    <property type="entry name" value="Riboflavin_kinase"/>
</dbReference>
<keyword evidence="14" id="KW-1185">Reference proteome</keyword>
<proteinExistence type="inferred from homology"/>
<evidence type="ECO:0000256" key="3">
    <source>
        <dbReference type="ARBA" id="ARBA00012393"/>
    </source>
</evidence>
<dbReference type="RefSeq" id="WP_191815685.1">
    <property type="nucleotide sequence ID" value="NZ_JACSPV010000050.1"/>
</dbReference>
<keyword evidence="8" id="KW-0547">Nucleotide-binding</keyword>
<feature type="domain" description="FAD synthetase" evidence="12">
    <location>
        <begin position="11"/>
        <end position="155"/>
    </location>
</feature>
<dbReference type="PANTHER" id="PTHR22749">
    <property type="entry name" value="RIBOFLAVIN KINASE/FMN ADENYLYLTRANSFERASE"/>
    <property type="match status" value="1"/>
</dbReference>
<reference evidence="13 14" key="1">
    <citation type="submission" date="2020-08" db="EMBL/GenBank/DDBJ databases">
        <title>A Genomic Blueprint of the Chicken Gut Microbiome.</title>
        <authorList>
            <person name="Gilroy R."/>
            <person name="Ravi A."/>
            <person name="Getino M."/>
            <person name="Pursley I."/>
            <person name="Horton D.L."/>
            <person name="Alikhan N.-F."/>
            <person name="Baker D."/>
            <person name="Gharbi K."/>
            <person name="Hall N."/>
            <person name="Watson M."/>
            <person name="Adriaenssens E.M."/>
            <person name="Foster-Nyarko E."/>
            <person name="Jarju S."/>
            <person name="Secka A."/>
            <person name="Antonio M."/>
            <person name="Oren A."/>
            <person name="Chaudhuri R."/>
            <person name="La Ragione R.M."/>
            <person name="Hildebrand F."/>
            <person name="Pallen M.J."/>
        </authorList>
    </citation>
    <scope>NUCLEOTIDE SEQUENCE [LARGE SCALE GENOMIC DNA]</scope>
    <source>
        <strain evidence="13 14">Sa1BUA2</strain>
    </source>
</reference>
<evidence type="ECO:0000256" key="1">
    <source>
        <dbReference type="ARBA" id="ARBA00004726"/>
    </source>
</evidence>
<evidence type="ECO:0000313" key="14">
    <source>
        <dbReference type="Proteomes" id="UP000648182"/>
    </source>
</evidence>
<comment type="catalytic activity">
    <reaction evidence="11">
        <text>FMN + ATP + H(+) = FAD + diphosphate</text>
        <dbReference type="Rhea" id="RHEA:17237"/>
        <dbReference type="ChEBI" id="CHEBI:15378"/>
        <dbReference type="ChEBI" id="CHEBI:30616"/>
        <dbReference type="ChEBI" id="CHEBI:33019"/>
        <dbReference type="ChEBI" id="CHEBI:57692"/>
        <dbReference type="ChEBI" id="CHEBI:58210"/>
        <dbReference type="EC" id="2.7.7.2"/>
    </reaction>
</comment>
<keyword evidence="5" id="KW-0288">FMN</keyword>
<evidence type="ECO:0000256" key="5">
    <source>
        <dbReference type="ARBA" id="ARBA00022643"/>
    </source>
</evidence>
<dbReference type="PANTHER" id="PTHR22749:SF6">
    <property type="entry name" value="RIBOFLAVIN KINASE"/>
    <property type="match status" value="1"/>
</dbReference>
<keyword evidence="6" id="KW-0808">Transferase</keyword>
<evidence type="ECO:0000256" key="11">
    <source>
        <dbReference type="ARBA" id="ARBA00049494"/>
    </source>
</evidence>
<name>A0ABR8VR17_9BACI</name>
<organism evidence="13 14">
    <name type="scientific">Bacillus norwichensis</name>
    <dbReference type="NCBI Taxonomy" id="2762217"/>
    <lineage>
        <taxon>Bacteria</taxon>
        <taxon>Bacillati</taxon>
        <taxon>Bacillota</taxon>
        <taxon>Bacilli</taxon>
        <taxon>Bacillales</taxon>
        <taxon>Bacillaceae</taxon>
        <taxon>Bacillus</taxon>
    </lineage>
</organism>
<comment type="pathway">
    <text evidence="1">Cofactor biosynthesis; FAD biosynthesis; FAD from FMN: step 1/1.</text>
</comment>
<evidence type="ECO:0000256" key="8">
    <source>
        <dbReference type="ARBA" id="ARBA00022741"/>
    </source>
</evidence>
<evidence type="ECO:0000256" key="10">
    <source>
        <dbReference type="ARBA" id="ARBA00022840"/>
    </source>
</evidence>
<gene>
    <name evidence="13" type="ORF">H9631_19220</name>
</gene>
<dbReference type="CDD" id="cd02064">
    <property type="entry name" value="FAD_synthetase_N"/>
    <property type="match status" value="1"/>
</dbReference>
<accession>A0ABR8VR17</accession>
<dbReference type="Gene3D" id="3.40.50.620">
    <property type="entry name" value="HUPs"/>
    <property type="match status" value="1"/>
</dbReference>
<dbReference type="InterPro" id="IPR014729">
    <property type="entry name" value="Rossmann-like_a/b/a_fold"/>
</dbReference>
<evidence type="ECO:0000256" key="9">
    <source>
        <dbReference type="ARBA" id="ARBA00022827"/>
    </source>
</evidence>
<evidence type="ECO:0000256" key="7">
    <source>
        <dbReference type="ARBA" id="ARBA00022695"/>
    </source>
</evidence>
<dbReference type="InterPro" id="IPR015864">
    <property type="entry name" value="FAD_synthase"/>
</dbReference>